<feature type="region of interest" description="Disordered" evidence="1">
    <location>
        <begin position="25"/>
        <end position="54"/>
    </location>
</feature>
<name>A0A9P4GJN2_9PLEO</name>
<sequence>MPHDANFAGDRLRLASFLRVMEKGMPQRPSRFKQRLQGVDQPDTSRPFSPGSLGLTNTVEEAAIAKGTEAFQVDDNQMLVVNGDIVHGNPRSPASSKPRGVSSARKRHLPVQELALLRTTTSDGLPEPSDANTVFAAPITDVDPIEDSQVKTSLIVLEDKAISKQRTDPSPCKARKPTEGRFTSIRPTNSPTRIYQRLPVLSNSNSKQKSQLCFARASDGFIGSERGFVMKKRPRPRRKAAPVGKRLAQVGGLTLASGFLPVPALVSMERINSPCLDQSHVPVVLEHFQERERSGQLPMARRQSGVEVESTTKQRSQQWDKTVYNQLSSITAPVRRFSESSESVSPAEENCWCSEDDSDIDTNNGVNGARFLHLGRTPSFADDTSYFEHAMHHLGFAEGVYEKSWSQYNMTD</sequence>
<evidence type="ECO:0000313" key="3">
    <source>
        <dbReference type="Proteomes" id="UP000800039"/>
    </source>
</evidence>
<dbReference type="EMBL" id="ML976616">
    <property type="protein sequence ID" value="KAF1846616.1"/>
    <property type="molecule type" value="Genomic_DNA"/>
</dbReference>
<comment type="caution">
    <text evidence="2">The sequence shown here is derived from an EMBL/GenBank/DDBJ whole genome shotgun (WGS) entry which is preliminary data.</text>
</comment>
<evidence type="ECO:0000256" key="1">
    <source>
        <dbReference type="SAM" id="MobiDB-lite"/>
    </source>
</evidence>
<dbReference type="AlphaFoldDB" id="A0A9P4GJN2"/>
<accession>A0A9P4GJN2</accession>
<feature type="region of interest" description="Disordered" evidence="1">
    <location>
        <begin position="165"/>
        <end position="189"/>
    </location>
</feature>
<proteinExistence type="predicted"/>
<dbReference type="RefSeq" id="XP_040789179.1">
    <property type="nucleotide sequence ID" value="XM_040926656.1"/>
</dbReference>
<feature type="region of interest" description="Disordered" evidence="1">
    <location>
        <begin position="87"/>
        <end position="106"/>
    </location>
</feature>
<evidence type="ECO:0000313" key="2">
    <source>
        <dbReference type="EMBL" id="KAF1846616.1"/>
    </source>
</evidence>
<dbReference type="OrthoDB" id="3794585at2759"/>
<keyword evidence="3" id="KW-1185">Reference proteome</keyword>
<dbReference type="Proteomes" id="UP000800039">
    <property type="component" value="Unassembled WGS sequence"/>
</dbReference>
<organism evidence="2 3">
    <name type="scientific">Cucurbitaria berberidis CBS 394.84</name>
    <dbReference type="NCBI Taxonomy" id="1168544"/>
    <lineage>
        <taxon>Eukaryota</taxon>
        <taxon>Fungi</taxon>
        <taxon>Dikarya</taxon>
        <taxon>Ascomycota</taxon>
        <taxon>Pezizomycotina</taxon>
        <taxon>Dothideomycetes</taxon>
        <taxon>Pleosporomycetidae</taxon>
        <taxon>Pleosporales</taxon>
        <taxon>Pleosporineae</taxon>
        <taxon>Cucurbitariaceae</taxon>
        <taxon>Cucurbitaria</taxon>
    </lineage>
</organism>
<dbReference type="GeneID" id="63843908"/>
<reference evidence="2" key="1">
    <citation type="submission" date="2020-01" db="EMBL/GenBank/DDBJ databases">
        <authorList>
            <consortium name="DOE Joint Genome Institute"/>
            <person name="Haridas S."/>
            <person name="Albert R."/>
            <person name="Binder M."/>
            <person name="Bloem J."/>
            <person name="Labutti K."/>
            <person name="Salamov A."/>
            <person name="Andreopoulos B."/>
            <person name="Baker S.E."/>
            <person name="Barry K."/>
            <person name="Bills G."/>
            <person name="Bluhm B.H."/>
            <person name="Cannon C."/>
            <person name="Castanera R."/>
            <person name="Culley D.E."/>
            <person name="Daum C."/>
            <person name="Ezra D."/>
            <person name="Gonzalez J.B."/>
            <person name="Henrissat B."/>
            <person name="Kuo A."/>
            <person name="Liang C."/>
            <person name="Lipzen A."/>
            <person name="Lutzoni F."/>
            <person name="Magnuson J."/>
            <person name="Mondo S."/>
            <person name="Nolan M."/>
            <person name="Ohm R."/>
            <person name="Pangilinan J."/>
            <person name="Park H.-J."/>
            <person name="Ramirez L."/>
            <person name="Alfaro M."/>
            <person name="Sun H."/>
            <person name="Tritt A."/>
            <person name="Yoshinaga Y."/>
            <person name="Zwiers L.-H."/>
            <person name="Turgeon B.G."/>
            <person name="Goodwin S.B."/>
            <person name="Spatafora J.W."/>
            <person name="Crous P.W."/>
            <person name="Grigoriev I.V."/>
        </authorList>
    </citation>
    <scope>NUCLEOTIDE SEQUENCE</scope>
    <source>
        <strain evidence="2">CBS 394.84</strain>
    </source>
</reference>
<protein>
    <submittedName>
        <fullName evidence="2">Uncharacterized protein</fullName>
    </submittedName>
</protein>
<gene>
    <name evidence="2" type="ORF">K460DRAFT_127088</name>
</gene>